<proteinExistence type="predicted"/>
<gene>
    <name evidence="1" type="ORF">UFOVP1459_42</name>
    <name evidence="2" type="ORF">UFOVP1609_16</name>
</gene>
<name>A0A6J5SJP8_9CAUD</name>
<dbReference type="EMBL" id="LR797412">
    <property type="protein sequence ID" value="CAB4214511.1"/>
    <property type="molecule type" value="Genomic_DNA"/>
</dbReference>
<evidence type="ECO:0000313" key="2">
    <source>
        <dbReference type="EMBL" id="CAB4218372.1"/>
    </source>
</evidence>
<sequence length="96" mass="10647">MIFSAIIPLDDVDVEIMGKYSGLSIRDGEAHVRFNHPHDENPWYLESIVLGGGIIITLDDARDPIKHPVVSAMWASALANIEDQADEMAERGSDTW</sequence>
<protein>
    <submittedName>
        <fullName evidence="1">Uncharacterized protein</fullName>
    </submittedName>
</protein>
<reference evidence="1" key="1">
    <citation type="submission" date="2020-05" db="EMBL/GenBank/DDBJ databases">
        <authorList>
            <person name="Chiriac C."/>
            <person name="Salcher M."/>
            <person name="Ghai R."/>
            <person name="Kavagutti S V."/>
        </authorList>
    </citation>
    <scope>NUCLEOTIDE SEQUENCE</scope>
</reference>
<dbReference type="EMBL" id="LR797459">
    <property type="protein sequence ID" value="CAB4218372.1"/>
    <property type="molecule type" value="Genomic_DNA"/>
</dbReference>
<organism evidence="1">
    <name type="scientific">uncultured Caudovirales phage</name>
    <dbReference type="NCBI Taxonomy" id="2100421"/>
    <lineage>
        <taxon>Viruses</taxon>
        <taxon>Duplodnaviria</taxon>
        <taxon>Heunggongvirae</taxon>
        <taxon>Uroviricota</taxon>
        <taxon>Caudoviricetes</taxon>
        <taxon>Peduoviridae</taxon>
        <taxon>Maltschvirus</taxon>
        <taxon>Maltschvirus maltsch</taxon>
    </lineage>
</organism>
<evidence type="ECO:0000313" key="1">
    <source>
        <dbReference type="EMBL" id="CAB4214511.1"/>
    </source>
</evidence>
<accession>A0A6J5SJP8</accession>